<organism evidence="1 2">
    <name type="scientific">Eumeta variegata</name>
    <name type="common">Bagworm moth</name>
    <name type="synonym">Eumeta japonica</name>
    <dbReference type="NCBI Taxonomy" id="151549"/>
    <lineage>
        <taxon>Eukaryota</taxon>
        <taxon>Metazoa</taxon>
        <taxon>Ecdysozoa</taxon>
        <taxon>Arthropoda</taxon>
        <taxon>Hexapoda</taxon>
        <taxon>Insecta</taxon>
        <taxon>Pterygota</taxon>
        <taxon>Neoptera</taxon>
        <taxon>Endopterygota</taxon>
        <taxon>Lepidoptera</taxon>
        <taxon>Glossata</taxon>
        <taxon>Ditrysia</taxon>
        <taxon>Tineoidea</taxon>
        <taxon>Psychidae</taxon>
        <taxon>Oiketicinae</taxon>
        <taxon>Eumeta</taxon>
    </lineage>
</organism>
<keyword evidence="2" id="KW-1185">Reference proteome</keyword>
<dbReference type="PANTHER" id="PTHR46465:SF2">
    <property type="entry name" value="LATERAL SIGNALING TARGET PROTEIN 2 HOMOLOG"/>
    <property type="match status" value="1"/>
</dbReference>
<comment type="caution">
    <text evidence="1">The sequence shown here is derived from an EMBL/GenBank/DDBJ whole genome shotgun (WGS) entry which is preliminary data.</text>
</comment>
<accession>A0A4C1VHG8</accession>
<dbReference type="OrthoDB" id="20035at2759"/>
<dbReference type="InterPro" id="IPR051118">
    <property type="entry name" value="LST-2"/>
</dbReference>
<sequence>MLTPLDKQRRVDVCEDLLSLVVDNLGKICNRIVTVDETWIRQYDPEPKQEPMHAMDKKKDNVSVETSFVAMRVLKYTCYGEIDHPPYCLDLASSDYILFSDLKKELRGQRFADDNEIQAAVSSRFDEKETEYSFNVIEALYGSKRDDRSLLAQFYFADEALNMIAAELDSFDGRKDPDRCTTLVNQLRHAQFIDRPYSNAHSISSTRSIDSYLRRSVDHTGQFLEVESLPLTRAKVSDGKIGKGRPRKSYADQIGCILKKRAKFVKQPKLTNLREAIDG</sequence>
<dbReference type="PANTHER" id="PTHR46465">
    <property type="entry name" value="LATERAL SIGNALING TARGET PROTEIN 2 HOMOLOG"/>
    <property type="match status" value="1"/>
</dbReference>
<reference evidence="1 2" key="1">
    <citation type="journal article" date="2019" name="Commun. Biol.">
        <title>The bagworm genome reveals a unique fibroin gene that provides high tensile strength.</title>
        <authorList>
            <person name="Kono N."/>
            <person name="Nakamura H."/>
            <person name="Ohtoshi R."/>
            <person name="Tomita M."/>
            <person name="Numata K."/>
            <person name="Arakawa K."/>
        </authorList>
    </citation>
    <scope>NUCLEOTIDE SEQUENCE [LARGE SCALE GENOMIC DNA]</scope>
</reference>
<dbReference type="Proteomes" id="UP000299102">
    <property type="component" value="Unassembled WGS sequence"/>
</dbReference>
<gene>
    <name evidence="1" type="primary">zfyve28</name>
    <name evidence="1" type="ORF">EVAR_29994_1</name>
</gene>
<dbReference type="AlphaFoldDB" id="A0A4C1VHG8"/>
<evidence type="ECO:0000313" key="2">
    <source>
        <dbReference type="Proteomes" id="UP000299102"/>
    </source>
</evidence>
<protein>
    <submittedName>
        <fullName evidence="1">Lateral signaling target protein 2 homolog</fullName>
    </submittedName>
</protein>
<dbReference type="InterPro" id="IPR036397">
    <property type="entry name" value="RNaseH_sf"/>
</dbReference>
<dbReference type="GO" id="GO:0003676">
    <property type="term" value="F:nucleic acid binding"/>
    <property type="evidence" value="ECO:0007669"/>
    <property type="project" value="InterPro"/>
</dbReference>
<dbReference type="STRING" id="151549.A0A4C1VHG8"/>
<dbReference type="Gene3D" id="3.30.420.10">
    <property type="entry name" value="Ribonuclease H-like superfamily/Ribonuclease H"/>
    <property type="match status" value="2"/>
</dbReference>
<dbReference type="EMBL" id="BGZK01000338">
    <property type="protein sequence ID" value="GBP37792.1"/>
    <property type="molecule type" value="Genomic_DNA"/>
</dbReference>
<evidence type="ECO:0000313" key="1">
    <source>
        <dbReference type="EMBL" id="GBP37792.1"/>
    </source>
</evidence>
<dbReference type="GO" id="GO:0031901">
    <property type="term" value="C:early endosome membrane"/>
    <property type="evidence" value="ECO:0007669"/>
    <property type="project" value="TreeGrafter"/>
</dbReference>
<proteinExistence type="predicted"/>
<name>A0A4C1VHG8_EUMVA</name>